<protein>
    <recommendedName>
        <fullName evidence="3">RiboL-PSP-HEPN domain-containing protein</fullName>
    </recommendedName>
</protein>
<dbReference type="OrthoDB" id="9134956at2"/>
<keyword evidence="2" id="KW-1185">Reference proteome</keyword>
<evidence type="ECO:0000313" key="1">
    <source>
        <dbReference type="EMBL" id="PTQ90481.1"/>
    </source>
</evidence>
<comment type="caution">
    <text evidence="1">The sequence shown here is derived from an EMBL/GenBank/DDBJ whole genome shotgun (WGS) entry which is preliminary data.</text>
</comment>
<sequence length="217" mass="25030">MSNRIDYPFKSVEKIFEQDAPLSNSIALYHAQLDSLKLHEGVPAPIRQLFETAKNISLYAFYAYRLHQPAELVAYSAFEMALRERAKNESPELFTEKTVPMFKKLCDLAISKSWFQPESFLHLENRAYRHARQAKELDLIKRMEAEGLSEAELDEPTDEDVLNALKEFKDFASPLLESFRHLRNNLAHGSSMLMPSSIRTLRVLAEAINQLFNMPHT</sequence>
<evidence type="ECO:0008006" key="3">
    <source>
        <dbReference type="Google" id="ProtNLM"/>
    </source>
</evidence>
<dbReference type="RefSeq" id="WP_107864919.1">
    <property type="nucleotide sequence ID" value="NZ_QAON01000003.1"/>
</dbReference>
<organism evidence="1 2">
    <name type="scientific">Agitococcus lubricus</name>
    <dbReference type="NCBI Taxonomy" id="1077255"/>
    <lineage>
        <taxon>Bacteria</taxon>
        <taxon>Pseudomonadati</taxon>
        <taxon>Pseudomonadota</taxon>
        <taxon>Gammaproteobacteria</taxon>
        <taxon>Moraxellales</taxon>
        <taxon>Moraxellaceae</taxon>
        <taxon>Agitococcus</taxon>
    </lineage>
</organism>
<gene>
    <name evidence="1" type="ORF">C8N29_103236</name>
</gene>
<dbReference type="AlphaFoldDB" id="A0A2T5J212"/>
<reference evidence="1 2" key="1">
    <citation type="submission" date="2018-04" db="EMBL/GenBank/DDBJ databases">
        <title>Genomic Encyclopedia of Archaeal and Bacterial Type Strains, Phase II (KMG-II): from individual species to whole genera.</title>
        <authorList>
            <person name="Goeker M."/>
        </authorList>
    </citation>
    <scope>NUCLEOTIDE SEQUENCE [LARGE SCALE GENOMIC DNA]</scope>
    <source>
        <strain evidence="1 2">DSM 5822</strain>
    </source>
</reference>
<proteinExistence type="predicted"/>
<accession>A0A2T5J212</accession>
<dbReference type="EMBL" id="QAON01000003">
    <property type="protein sequence ID" value="PTQ90481.1"/>
    <property type="molecule type" value="Genomic_DNA"/>
</dbReference>
<name>A0A2T5J212_9GAMM</name>
<evidence type="ECO:0000313" key="2">
    <source>
        <dbReference type="Proteomes" id="UP000244223"/>
    </source>
</evidence>
<dbReference type="Proteomes" id="UP000244223">
    <property type="component" value="Unassembled WGS sequence"/>
</dbReference>